<evidence type="ECO:0000313" key="4">
    <source>
        <dbReference type="EMBL" id="BCJ41957.1"/>
    </source>
</evidence>
<proteinExistence type="predicted"/>
<keyword evidence="1" id="KW-0808">Transferase</keyword>
<keyword evidence="2" id="KW-0012">Acyltransferase</keyword>
<feature type="domain" description="N-acetyltransferase" evidence="3">
    <location>
        <begin position="7"/>
        <end position="146"/>
    </location>
</feature>
<organism evidence="4 5">
    <name type="scientific">Actinoplanes ianthinogenes</name>
    <dbReference type="NCBI Taxonomy" id="122358"/>
    <lineage>
        <taxon>Bacteria</taxon>
        <taxon>Bacillati</taxon>
        <taxon>Actinomycetota</taxon>
        <taxon>Actinomycetes</taxon>
        <taxon>Micromonosporales</taxon>
        <taxon>Micromonosporaceae</taxon>
        <taxon>Actinoplanes</taxon>
    </lineage>
</organism>
<dbReference type="InterPro" id="IPR000182">
    <property type="entry name" value="GNAT_dom"/>
</dbReference>
<dbReference type="Gene3D" id="3.40.630.30">
    <property type="match status" value="1"/>
</dbReference>
<dbReference type="PANTHER" id="PTHR43877">
    <property type="entry name" value="AMINOALKYLPHOSPHONATE N-ACETYLTRANSFERASE-RELATED-RELATED"/>
    <property type="match status" value="1"/>
</dbReference>
<dbReference type="Proteomes" id="UP000676967">
    <property type="component" value="Chromosome"/>
</dbReference>
<evidence type="ECO:0000259" key="3">
    <source>
        <dbReference type="PROSITE" id="PS51186"/>
    </source>
</evidence>
<reference evidence="4 5" key="1">
    <citation type="submission" date="2020-08" db="EMBL/GenBank/DDBJ databases">
        <title>Whole genome shotgun sequence of Actinoplanes ianthinogenes NBRC 13996.</title>
        <authorList>
            <person name="Komaki H."/>
            <person name="Tamura T."/>
        </authorList>
    </citation>
    <scope>NUCLEOTIDE SEQUENCE [LARGE SCALE GENOMIC DNA]</scope>
    <source>
        <strain evidence="4 5">NBRC 13996</strain>
    </source>
</reference>
<sequence>MGRMTALRVRSAGPDDRATVAQLITESWHAPILVVHGVTYVAADLPALLAERDGTLAGLLTYHVEGDALEIVSLNAFTSGAGVGSALVAAAAEIARERGLTRLWVVTTNDNLDALRFYQRRGLRLAALAPGAVDAARAIKPSIPLVGDHGIPLRDELTLEMPIA</sequence>
<protein>
    <submittedName>
        <fullName evidence="4">N-acetyltransferase</fullName>
    </submittedName>
</protein>
<dbReference type="EMBL" id="AP023356">
    <property type="protein sequence ID" value="BCJ41957.1"/>
    <property type="molecule type" value="Genomic_DNA"/>
</dbReference>
<dbReference type="InterPro" id="IPR016181">
    <property type="entry name" value="Acyl_CoA_acyltransferase"/>
</dbReference>
<dbReference type="PANTHER" id="PTHR43877:SF1">
    <property type="entry name" value="ACETYLTRANSFERASE"/>
    <property type="match status" value="1"/>
</dbReference>
<dbReference type="PROSITE" id="PS51186">
    <property type="entry name" value="GNAT"/>
    <property type="match status" value="1"/>
</dbReference>
<evidence type="ECO:0000256" key="1">
    <source>
        <dbReference type="ARBA" id="ARBA00022679"/>
    </source>
</evidence>
<dbReference type="InterPro" id="IPR050832">
    <property type="entry name" value="Bact_Acetyltransf"/>
</dbReference>
<name>A0ABM7LRS3_9ACTN</name>
<dbReference type="SUPFAM" id="SSF55729">
    <property type="entry name" value="Acyl-CoA N-acyltransferases (Nat)"/>
    <property type="match status" value="1"/>
</dbReference>
<accession>A0ABM7LRS3</accession>
<evidence type="ECO:0000256" key="2">
    <source>
        <dbReference type="ARBA" id="ARBA00023315"/>
    </source>
</evidence>
<keyword evidence="5" id="KW-1185">Reference proteome</keyword>
<dbReference type="Pfam" id="PF00583">
    <property type="entry name" value="Acetyltransf_1"/>
    <property type="match status" value="1"/>
</dbReference>
<evidence type="ECO:0000313" key="5">
    <source>
        <dbReference type="Proteomes" id="UP000676967"/>
    </source>
</evidence>
<gene>
    <name evidence="4" type="ORF">Aiant_26140</name>
</gene>